<name>A0AAY5ENL6_ELEEL</name>
<proteinExistence type="predicted"/>
<dbReference type="AlphaFoldDB" id="A0AAY5ENL6"/>
<gene>
    <name evidence="1" type="primary">MICOS10-NBL1</name>
</gene>
<protein>
    <submittedName>
        <fullName evidence="1">Uncharacterized protein</fullName>
    </submittedName>
</protein>
<sequence>CCCFSGAPNTGALSRAHAKDNVPSLGGGFVDARSRWTVAVDVGGSWCGGVGVGGHKLFQHLPTPIVASQSKPRARIHH</sequence>
<reference evidence="1 2" key="1">
    <citation type="submission" date="2020-05" db="EMBL/GenBank/DDBJ databases">
        <title>Electrophorus electricus (electric eel) genome, fEleEle1, primary haplotype.</title>
        <authorList>
            <person name="Myers G."/>
            <person name="Meyer A."/>
            <person name="Fedrigo O."/>
            <person name="Formenti G."/>
            <person name="Rhie A."/>
            <person name="Tracey A."/>
            <person name="Sims Y."/>
            <person name="Jarvis E.D."/>
        </authorList>
    </citation>
    <scope>NUCLEOTIDE SEQUENCE [LARGE SCALE GENOMIC DNA]</scope>
</reference>
<organism evidence="1 2">
    <name type="scientific">Electrophorus electricus</name>
    <name type="common">Electric eel</name>
    <name type="synonym">Gymnotus electricus</name>
    <dbReference type="NCBI Taxonomy" id="8005"/>
    <lineage>
        <taxon>Eukaryota</taxon>
        <taxon>Metazoa</taxon>
        <taxon>Chordata</taxon>
        <taxon>Craniata</taxon>
        <taxon>Vertebrata</taxon>
        <taxon>Euteleostomi</taxon>
        <taxon>Actinopterygii</taxon>
        <taxon>Neopterygii</taxon>
        <taxon>Teleostei</taxon>
        <taxon>Ostariophysi</taxon>
        <taxon>Gymnotiformes</taxon>
        <taxon>Gymnotoidei</taxon>
        <taxon>Gymnotidae</taxon>
        <taxon>Electrophorus</taxon>
    </lineage>
</organism>
<accession>A0AAY5ENL6</accession>
<dbReference type="Ensembl" id="ENSEEET00000062035.1">
    <property type="protein sequence ID" value="ENSEEEP00000058184.1"/>
    <property type="gene ID" value="ENSEEEG00000026194.1"/>
</dbReference>
<evidence type="ECO:0000313" key="1">
    <source>
        <dbReference type="Ensembl" id="ENSEEEP00000058184.1"/>
    </source>
</evidence>
<reference evidence="1" key="2">
    <citation type="submission" date="2025-08" db="UniProtKB">
        <authorList>
            <consortium name="Ensembl"/>
        </authorList>
    </citation>
    <scope>IDENTIFICATION</scope>
</reference>
<dbReference type="Proteomes" id="UP000314983">
    <property type="component" value="Chromosome 5"/>
</dbReference>
<keyword evidence="2" id="KW-1185">Reference proteome</keyword>
<reference evidence="1" key="3">
    <citation type="submission" date="2025-09" db="UniProtKB">
        <authorList>
            <consortium name="Ensembl"/>
        </authorList>
    </citation>
    <scope>IDENTIFICATION</scope>
</reference>
<evidence type="ECO:0000313" key="2">
    <source>
        <dbReference type="Proteomes" id="UP000314983"/>
    </source>
</evidence>